<reference evidence="4 5" key="1">
    <citation type="journal article" date="2012" name="G3 (Bethesda)">
        <title>Pichia sorbitophila, an interspecies yeast hybrid reveals early steps of genome resolution following polyploidization.</title>
        <authorList>
            <person name="Leh Louis V."/>
            <person name="Despons L."/>
            <person name="Friedrich A."/>
            <person name="Martin T."/>
            <person name="Durrens P."/>
            <person name="Casaregola S."/>
            <person name="Neuveglise C."/>
            <person name="Fairhead C."/>
            <person name="Marck C."/>
            <person name="Cruz J.A."/>
            <person name="Straub M.L."/>
            <person name="Kugler V."/>
            <person name="Sacerdot C."/>
            <person name="Uzunov Z."/>
            <person name="Thierry A."/>
            <person name="Weiss S."/>
            <person name="Bleykasten C."/>
            <person name="De Montigny J."/>
            <person name="Jacques N."/>
            <person name="Jung P."/>
            <person name="Lemaire M."/>
            <person name="Mallet S."/>
            <person name="Morel G."/>
            <person name="Richard G.F."/>
            <person name="Sarkar A."/>
            <person name="Savel G."/>
            <person name="Schacherer J."/>
            <person name="Seret M.L."/>
            <person name="Talla E."/>
            <person name="Samson G."/>
            <person name="Jubin C."/>
            <person name="Poulain J."/>
            <person name="Vacherie B."/>
            <person name="Barbe V."/>
            <person name="Pelletier E."/>
            <person name="Sherman D.J."/>
            <person name="Westhof E."/>
            <person name="Weissenbach J."/>
            <person name="Baret P.V."/>
            <person name="Wincker P."/>
            <person name="Gaillardin C."/>
            <person name="Dujon B."/>
            <person name="Souciet J.L."/>
        </authorList>
    </citation>
    <scope>NUCLEOTIDE SEQUENCE [LARGE SCALE GENOMIC DNA]</scope>
    <source>
        <strain evidence="5">ATCC MYA-4447 / BCRC 22081 / CBS 7064 / NBRC 10061 / NRRL Y-12695</strain>
    </source>
</reference>
<dbReference type="eggNOG" id="ENOG502S656">
    <property type="taxonomic scope" value="Eukaryota"/>
</dbReference>
<keyword evidence="2" id="KW-0963">Cytoplasm</keyword>
<dbReference type="FunCoup" id="G8YT33">
    <property type="interactions" value="127"/>
</dbReference>
<dbReference type="STRING" id="559304.G8YT33"/>
<dbReference type="OrthoDB" id="4977at2759"/>
<dbReference type="AlphaFoldDB" id="G8YT33"/>
<dbReference type="Pfam" id="PF04912">
    <property type="entry name" value="Dynamitin"/>
    <property type="match status" value="1"/>
</dbReference>
<gene>
    <name evidence="4" type="primary">Piso0_000098</name>
    <name evidence="4" type="ORF">GNLVRS01_PISO0B02135g</name>
</gene>
<dbReference type="EMBL" id="FO082058">
    <property type="protein sequence ID" value="CCE73084.1"/>
    <property type="molecule type" value="Genomic_DNA"/>
</dbReference>
<dbReference type="GO" id="GO:0007017">
    <property type="term" value="P:microtubule-based process"/>
    <property type="evidence" value="ECO:0007669"/>
    <property type="project" value="InterPro"/>
</dbReference>
<sequence length="382" mass="43137">MAFTFSELPDIHDQTQEIYETSDIESSGAENEAPDQPFFQNEEIDNDAIDVTTAREKFSKNVLVGEVEVDFSGRILGKHPIHRSGYQTSSCEEPYDQKLSRIRREVEELRLQDASVLNKKDPIELDQTLTKLEEAVQTHQVDQVGVEVGYSDRIKVAFEQADQLLKQTASQKVNSGAIGTQKDISAILDLEARIYHLERSLGHEGTNLNTVGSRYSIPINTVLQEIERKLNLVLHSPQLTKELEKLRDLSLDTERKSAFTHTRDEDSSDDGRSEEKKEREREIDAALEKIAEVNRLGAIVPSVISRLKTLQTVHSDMANAVQAVNDIDSSLTGIHSDMSRWNDSINQLNLKMDAREETFSQNKKEIIAKIDQLSSRIEALHS</sequence>
<dbReference type="GO" id="GO:0005869">
    <property type="term" value="C:dynactin complex"/>
    <property type="evidence" value="ECO:0007669"/>
    <property type="project" value="InterPro"/>
</dbReference>
<dbReference type="Proteomes" id="UP000005222">
    <property type="component" value="Chromosome B"/>
</dbReference>
<dbReference type="InterPro" id="IPR028133">
    <property type="entry name" value="Dynamitin"/>
</dbReference>
<dbReference type="InParanoid" id="G8YT33"/>
<feature type="region of interest" description="Disordered" evidence="3">
    <location>
        <begin position="1"/>
        <end position="42"/>
    </location>
</feature>
<protein>
    <submittedName>
        <fullName evidence="4">Piso0_000098 protein</fullName>
    </submittedName>
</protein>
<comment type="subcellular location">
    <subcellularLocation>
        <location evidence="1">Cytoplasm</location>
    </subcellularLocation>
</comment>
<proteinExistence type="predicted"/>
<dbReference type="HOGENOM" id="CLU_057740_0_0_1"/>
<evidence type="ECO:0000256" key="1">
    <source>
        <dbReference type="ARBA" id="ARBA00004496"/>
    </source>
</evidence>
<dbReference type="OMA" id="SDMDIQP"/>
<keyword evidence="5" id="KW-1185">Reference proteome</keyword>
<evidence type="ECO:0000313" key="4">
    <source>
        <dbReference type="EMBL" id="CCE73084.1"/>
    </source>
</evidence>
<dbReference type="GO" id="GO:0005737">
    <property type="term" value="C:cytoplasm"/>
    <property type="evidence" value="ECO:0007669"/>
    <property type="project" value="UniProtKB-SubCell"/>
</dbReference>
<evidence type="ECO:0000256" key="2">
    <source>
        <dbReference type="ARBA" id="ARBA00022490"/>
    </source>
</evidence>
<organism evidence="4 5">
    <name type="scientific">Pichia sorbitophila (strain ATCC MYA-4447 / BCRC 22081 / CBS 7064 / NBRC 10061 / NRRL Y-12695)</name>
    <name type="common">Hybrid yeast</name>
    <dbReference type="NCBI Taxonomy" id="559304"/>
    <lineage>
        <taxon>Eukaryota</taxon>
        <taxon>Fungi</taxon>
        <taxon>Dikarya</taxon>
        <taxon>Ascomycota</taxon>
        <taxon>Saccharomycotina</taxon>
        <taxon>Pichiomycetes</taxon>
        <taxon>Debaryomycetaceae</taxon>
        <taxon>Millerozyma</taxon>
    </lineage>
</organism>
<feature type="compositionally biased region" description="Polar residues" evidence="3">
    <location>
        <begin position="16"/>
        <end position="29"/>
    </location>
</feature>
<evidence type="ECO:0000256" key="3">
    <source>
        <dbReference type="SAM" id="MobiDB-lite"/>
    </source>
</evidence>
<accession>G8YT33</accession>
<dbReference type="PANTHER" id="PTHR15346">
    <property type="entry name" value="DYNACTIN SUBUNIT"/>
    <property type="match status" value="1"/>
</dbReference>
<feature type="region of interest" description="Disordered" evidence="3">
    <location>
        <begin position="256"/>
        <end position="280"/>
    </location>
</feature>
<name>G8YT33_PICSO</name>
<evidence type="ECO:0000313" key="5">
    <source>
        <dbReference type="Proteomes" id="UP000005222"/>
    </source>
</evidence>